<feature type="non-terminal residue" evidence="1">
    <location>
        <position position="1"/>
    </location>
</feature>
<name>A0A0F9LHI2_9ZZZZ</name>
<comment type="caution">
    <text evidence="1">The sequence shown here is derived from an EMBL/GenBank/DDBJ whole genome shotgun (WGS) entry which is preliminary data.</text>
</comment>
<evidence type="ECO:0000313" key="1">
    <source>
        <dbReference type="EMBL" id="KKM63750.1"/>
    </source>
</evidence>
<gene>
    <name evidence="1" type="ORF">LCGC14_1508300</name>
</gene>
<organism evidence="1">
    <name type="scientific">marine sediment metagenome</name>
    <dbReference type="NCBI Taxonomy" id="412755"/>
    <lineage>
        <taxon>unclassified sequences</taxon>
        <taxon>metagenomes</taxon>
        <taxon>ecological metagenomes</taxon>
    </lineage>
</organism>
<dbReference type="AlphaFoldDB" id="A0A0F9LHI2"/>
<protein>
    <submittedName>
        <fullName evidence="1">Uncharacterized protein</fullName>
    </submittedName>
</protein>
<accession>A0A0F9LHI2</accession>
<proteinExistence type="predicted"/>
<reference evidence="1" key="1">
    <citation type="journal article" date="2015" name="Nature">
        <title>Complex archaea that bridge the gap between prokaryotes and eukaryotes.</title>
        <authorList>
            <person name="Spang A."/>
            <person name="Saw J.H."/>
            <person name="Jorgensen S.L."/>
            <person name="Zaremba-Niedzwiedzka K."/>
            <person name="Martijn J."/>
            <person name="Lind A.E."/>
            <person name="van Eijk R."/>
            <person name="Schleper C."/>
            <person name="Guy L."/>
            <person name="Ettema T.J."/>
        </authorList>
    </citation>
    <scope>NUCLEOTIDE SEQUENCE</scope>
</reference>
<sequence length="195" mass="20137">IKAGGDAADVAGGAGALGVEIQGIDATGNAVNEVIASAGISASGLTDILFFRVHRVFVSGVGTYGAANTADIVIENGAGGTDLIKIAAGEGSTQFCGYTVPVGFTAHLLGVLITVDAIKPADIKIMTRENAMVVTSPMSSKRLRKYFDGVLGVLPFERVAPWIKLNALTDIWVEARGAGASTEVSVDFELLLIWD</sequence>
<dbReference type="EMBL" id="LAZR01011042">
    <property type="protein sequence ID" value="KKM63750.1"/>
    <property type="molecule type" value="Genomic_DNA"/>
</dbReference>